<dbReference type="GO" id="GO:0002055">
    <property type="term" value="F:adenine binding"/>
    <property type="evidence" value="ECO:0007669"/>
    <property type="project" value="TreeGrafter"/>
</dbReference>
<protein>
    <recommendedName>
        <fullName evidence="7">Adenine phosphoribosyltransferase</fullName>
        <ecNumber evidence="6">2.4.2.7</ecNumber>
    </recommendedName>
</protein>
<evidence type="ECO:0000256" key="7">
    <source>
        <dbReference type="ARBA" id="ARBA00017366"/>
    </source>
</evidence>
<dbReference type="GO" id="GO:0006168">
    <property type="term" value="P:adenine salvage"/>
    <property type="evidence" value="ECO:0007669"/>
    <property type="project" value="InterPro"/>
</dbReference>
<evidence type="ECO:0000313" key="13">
    <source>
        <dbReference type="EMBL" id="CAL5141233.1"/>
    </source>
</evidence>
<dbReference type="GO" id="GO:0003999">
    <property type="term" value="F:adenine phosphoribosyltransferase activity"/>
    <property type="evidence" value="ECO:0007669"/>
    <property type="project" value="UniProtKB-EC"/>
</dbReference>
<dbReference type="NCBIfam" id="NF002636">
    <property type="entry name" value="PRK02304.1-5"/>
    <property type="match status" value="1"/>
</dbReference>
<reference evidence="13" key="1">
    <citation type="submission" date="2024-06" db="EMBL/GenBank/DDBJ databases">
        <authorList>
            <person name="Liu X."/>
            <person name="Lenzi L."/>
            <person name="Haldenby T S."/>
            <person name="Uol C."/>
        </authorList>
    </citation>
    <scope>NUCLEOTIDE SEQUENCE</scope>
</reference>
<dbReference type="NCBIfam" id="NF002634">
    <property type="entry name" value="PRK02304.1-3"/>
    <property type="match status" value="1"/>
</dbReference>
<evidence type="ECO:0000313" key="14">
    <source>
        <dbReference type="Proteomes" id="UP001497525"/>
    </source>
</evidence>
<keyword evidence="10" id="KW-0808">Transferase</keyword>
<comment type="function">
    <text evidence="2">Catalyzes a salvage reaction resulting in the formation of AMP, that is energically less costly than de novo synthesis.</text>
</comment>
<name>A0AAV2TWH4_CALDB</name>
<evidence type="ECO:0000256" key="11">
    <source>
        <dbReference type="ARBA" id="ARBA00022726"/>
    </source>
</evidence>
<gene>
    <name evidence="13" type="ORF">CDAUBV1_LOCUS16492</name>
</gene>
<proteinExistence type="inferred from homology"/>
<evidence type="ECO:0000256" key="8">
    <source>
        <dbReference type="ARBA" id="ARBA00022490"/>
    </source>
</evidence>
<evidence type="ECO:0000256" key="6">
    <source>
        <dbReference type="ARBA" id="ARBA00011893"/>
    </source>
</evidence>
<dbReference type="Gene3D" id="3.40.50.2020">
    <property type="match status" value="1"/>
</dbReference>
<feature type="domain" description="Phosphoribosyltransferase" evidence="12">
    <location>
        <begin position="71"/>
        <end position="193"/>
    </location>
</feature>
<comment type="pathway">
    <text evidence="4">Purine metabolism; AMP biosynthesis via salvage pathway; AMP from adenine: step 1/1.</text>
</comment>
<evidence type="ECO:0000256" key="5">
    <source>
        <dbReference type="ARBA" id="ARBA00008391"/>
    </source>
</evidence>
<dbReference type="GO" id="GO:0016208">
    <property type="term" value="F:AMP binding"/>
    <property type="evidence" value="ECO:0007669"/>
    <property type="project" value="TreeGrafter"/>
</dbReference>
<dbReference type="CDD" id="cd06223">
    <property type="entry name" value="PRTases_typeI"/>
    <property type="match status" value="1"/>
</dbReference>
<sequence length="213" mass="23417">MKKSSVIVACEWLVVHSGESDPVMSRQNPERKARIAEIRDAISSIPDFPKPGILFRDIFGVFKSPVLTQNLINELMVMISESVLPKFTSIEAVLGLDARGFLLGPVLALHLRCSFIPVRKKGKLPGECFSSSYKLEYGMETMELQKNALKPGEHVIIFDDLLATGGSLCAAVDLIRRCRATPVAAVLVMELEALKGRKNVEALGVPVHSLIKY</sequence>
<dbReference type="InterPro" id="IPR029057">
    <property type="entry name" value="PRTase-like"/>
</dbReference>
<keyword evidence="9" id="KW-0328">Glycosyltransferase</keyword>
<evidence type="ECO:0000256" key="9">
    <source>
        <dbReference type="ARBA" id="ARBA00022676"/>
    </source>
</evidence>
<comment type="subcellular location">
    <subcellularLocation>
        <location evidence="3">Cytoplasm</location>
    </subcellularLocation>
</comment>
<dbReference type="GO" id="GO:0044209">
    <property type="term" value="P:AMP salvage"/>
    <property type="evidence" value="ECO:0007669"/>
    <property type="project" value="TreeGrafter"/>
</dbReference>
<dbReference type="EMBL" id="CAXLJL010000823">
    <property type="protein sequence ID" value="CAL5141233.1"/>
    <property type="molecule type" value="Genomic_DNA"/>
</dbReference>
<dbReference type="Proteomes" id="UP001497525">
    <property type="component" value="Unassembled WGS sequence"/>
</dbReference>
<evidence type="ECO:0000256" key="4">
    <source>
        <dbReference type="ARBA" id="ARBA00004659"/>
    </source>
</evidence>
<keyword evidence="8" id="KW-0963">Cytoplasm</keyword>
<comment type="similarity">
    <text evidence="5">Belongs to the purine/pyrimidine phosphoribosyltransferase family.</text>
</comment>
<evidence type="ECO:0000256" key="3">
    <source>
        <dbReference type="ARBA" id="ARBA00004496"/>
    </source>
</evidence>
<comment type="catalytic activity">
    <reaction evidence="1">
        <text>AMP + diphosphate = 5-phospho-alpha-D-ribose 1-diphosphate + adenine</text>
        <dbReference type="Rhea" id="RHEA:16609"/>
        <dbReference type="ChEBI" id="CHEBI:16708"/>
        <dbReference type="ChEBI" id="CHEBI:33019"/>
        <dbReference type="ChEBI" id="CHEBI:58017"/>
        <dbReference type="ChEBI" id="CHEBI:456215"/>
        <dbReference type="EC" id="2.4.2.7"/>
    </reaction>
</comment>
<organism evidence="13 14">
    <name type="scientific">Calicophoron daubneyi</name>
    <name type="common">Rumen fluke</name>
    <name type="synonym">Paramphistomum daubneyi</name>
    <dbReference type="NCBI Taxonomy" id="300641"/>
    <lineage>
        <taxon>Eukaryota</taxon>
        <taxon>Metazoa</taxon>
        <taxon>Spiralia</taxon>
        <taxon>Lophotrochozoa</taxon>
        <taxon>Platyhelminthes</taxon>
        <taxon>Trematoda</taxon>
        <taxon>Digenea</taxon>
        <taxon>Plagiorchiida</taxon>
        <taxon>Pronocephalata</taxon>
        <taxon>Paramphistomoidea</taxon>
        <taxon>Paramphistomidae</taxon>
        <taxon>Calicophoron</taxon>
    </lineage>
</organism>
<evidence type="ECO:0000256" key="10">
    <source>
        <dbReference type="ARBA" id="ARBA00022679"/>
    </source>
</evidence>
<dbReference type="GO" id="GO:0005737">
    <property type="term" value="C:cytoplasm"/>
    <property type="evidence" value="ECO:0007669"/>
    <property type="project" value="UniProtKB-SubCell"/>
</dbReference>
<dbReference type="FunFam" id="3.40.50.2020:FF:000021">
    <property type="entry name" value="Adenine phosphoribosyltransferase"/>
    <property type="match status" value="1"/>
</dbReference>
<dbReference type="GO" id="GO:0006166">
    <property type="term" value="P:purine ribonucleoside salvage"/>
    <property type="evidence" value="ECO:0007669"/>
    <property type="project" value="UniProtKB-KW"/>
</dbReference>
<evidence type="ECO:0000259" key="12">
    <source>
        <dbReference type="Pfam" id="PF00156"/>
    </source>
</evidence>
<dbReference type="InterPro" id="IPR050054">
    <property type="entry name" value="UPRTase/APRTase"/>
</dbReference>
<comment type="caution">
    <text evidence="13">The sequence shown here is derived from an EMBL/GenBank/DDBJ whole genome shotgun (WGS) entry which is preliminary data.</text>
</comment>
<dbReference type="PANTHER" id="PTHR32315:SF3">
    <property type="entry name" value="ADENINE PHOSPHORIBOSYLTRANSFERASE"/>
    <property type="match status" value="1"/>
</dbReference>
<accession>A0AAV2TWH4</accession>
<evidence type="ECO:0000256" key="1">
    <source>
        <dbReference type="ARBA" id="ARBA00000868"/>
    </source>
</evidence>
<dbReference type="EC" id="2.4.2.7" evidence="6"/>
<dbReference type="SUPFAM" id="SSF53271">
    <property type="entry name" value="PRTase-like"/>
    <property type="match status" value="1"/>
</dbReference>
<keyword evidence="11" id="KW-0660">Purine salvage</keyword>
<dbReference type="InterPro" id="IPR000836">
    <property type="entry name" value="PRTase_dom"/>
</dbReference>
<dbReference type="PANTHER" id="PTHR32315">
    <property type="entry name" value="ADENINE PHOSPHORIBOSYLTRANSFERASE"/>
    <property type="match status" value="1"/>
</dbReference>
<dbReference type="AlphaFoldDB" id="A0AAV2TWH4"/>
<dbReference type="Pfam" id="PF00156">
    <property type="entry name" value="Pribosyltran"/>
    <property type="match status" value="1"/>
</dbReference>
<evidence type="ECO:0000256" key="2">
    <source>
        <dbReference type="ARBA" id="ARBA00003968"/>
    </source>
</evidence>
<dbReference type="InterPro" id="IPR005764">
    <property type="entry name" value="Ade_phspho_trans"/>
</dbReference>
<dbReference type="HAMAP" id="MF_00004">
    <property type="entry name" value="Aden_phosphoribosyltr"/>
    <property type="match status" value="1"/>
</dbReference>